<evidence type="ECO:0000313" key="2">
    <source>
        <dbReference type="Proteomes" id="UP000266861"/>
    </source>
</evidence>
<sequence>MDSALDIPHEYVMILRYFKDGIHRGFHPGNILKCSLSITEKITNYQKNTISEVLI</sequence>
<comment type="caution">
    <text evidence="1">The sequence shown here is derived from an EMBL/GenBank/DDBJ whole genome shotgun (WGS) entry which is preliminary data.</text>
</comment>
<reference evidence="1 2" key="1">
    <citation type="submission" date="2018-08" db="EMBL/GenBank/DDBJ databases">
        <title>Genome and evolution of the arbuscular mycorrhizal fungus Diversispora epigaea (formerly Glomus versiforme) and its bacterial endosymbionts.</title>
        <authorList>
            <person name="Sun X."/>
            <person name="Fei Z."/>
            <person name="Harrison M."/>
        </authorList>
    </citation>
    <scope>NUCLEOTIDE SEQUENCE [LARGE SCALE GENOMIC DNA]</scope>
    <source>
        <strain evidence="1 2">IT104</strain>
    </source>
</reference>
<dbReference type="OrthoDB" id="4062651at2759"/>
<keyword evidence="2" id="KW-1185">Reference proteome</keyword>
<accession>A0A397IVH6</accession>
<gene>
    <name evidence="1" type="ORF">Glove_139g88</name>
</gene>
<name>A0A397IVH6_9GLOM</name>
<dbReference type="AlphaFoldDB" id="A0A397IVH6"/>
<evidence type="ECO:0000313" key="1">
    <source>
        <dbReference type="EMBL" id="RHZ79961.1"/>
    </source>
</evidence>
<dbReference type="Proteomes" id="UP000266861">
    <property type="component" value="Unassembled WGS sequence"/>
</dbReference>
<organism evidence="1 2">
    <name type="scientific">Diversispora epigaea</name>
    <dbReference type="NCBI Taxonomy" id="1348612"/>
    <lineage>
        <taxon>Eukaryota</taxon>
        <taxon>Fungi</taxon>
        <taxon>Fungi incertae sedis</taxon>
        <taxon>Mucoromycota</taxon>
        <taxon>Glomeromycotina</taxon>
        <taxon>Glomeromycetes</taxon>
        <taxon>Diversisporales</taxon>
        <taxon>Diversisporaceae</taxon>
        <taxon>Diversispora</taxon>
    </lineage>
</organism>
<proteinExistence type="predicted"/>
<protein>
    <submittedName>
        <fullName evidence="1">Uncharacterized protein</fullName>
    </submittedName>
</protein>
<dbReference type="EMBL" id="PQFF01000130">
    <property type="protein sequence ID" value="RHZ79961.1"/>
    <property type="molecule type" value="Genomic_DNA"/>
</dbReference>